<keyword evidence="1" id="KW-0472">Membrane</keyword>
<accession>A0A1Y1XDM8</accession>
<name>A0A1Y1XDM8_9FUNG</name>
<dbReference type="InterPro" id="IPR016137">
    <property type="entry name" value="RGS"/>
</dbReference>
<dbReference type="SUPFAM" id="SSF48097">
    <property type="entry name" value="Regulator of G-protein signaling, RGS"/>
    <property type="match status" value="1"/>
</dbReference>
<sequence length="380" mass="45397">MKKFFKYATDNEIKYYTKINEGKDERIKNNNYEISEKIKYHMFVLPSLKECLENRTHAPFCTYNFNVWLKEVESMDNYLDFLLDLLSHKRLIESYKSVRSFSIENEYNSFRNNSLRNEYSNKSFNQEMYNVLNYRSQNNTFKDSERESNSFLKSNDSLEKSYIEQDISNLNIVSLEDTPSIHSSIRRNVSAKDLLYSAKQIFESYLDNKDKSKNIDVSPAIIKVLKKKIYEDKLWYYELFEDIYQQALYILNIGPYQRFLIKRIKSNVSRKHSLMRFILGLVLFFIIIGYLFILVFYKSSILIRVLFSYIPLFISLHSVSVYIDDFDFLIGFMGKSISGYFDVIDIKDEEIIKFHRWKSKKNLIMTLLLDIIISTIFVFV</sequence>
<proteinExistence type="predicted"/>
<protein>
    <recommendedName>
        <fullName evidence="2">RGS domain-containing protein</fullName>
    </recommendedName>
</protein>
<gene>
    <name evidence="3" type="ORF">BCR32DRAFT_266945</name>
</gene>
<keyword evidence="4" id="KW-1185">Reference proteome</keyword>
<feature type="domain" description="RGS" evidence="2">
    <location>
        <begin position="198"/>
        <end position="260"/>
    </location>
</feature>
<evidence type="ECO:0000256" key="1">
    <source>
        <dbReference type="SAM" id="Phobius"/>
    </source>
</evidence>
<dbReference type="EMBL" id="MCFG01000072">
    <property type="protein sequence ID" value="ORX83474.1"/>
    <property type="molecule type" value="Genomic_DNA"/>
</dbReference>
<feature type="transmembrane region" description="Helical" evidence="1">
    <location>
        <begin position="273"/>
        <end position="295"/>
    </location>
</feature>
<comment type="caution">
    <text evidence="3">The sequence shown here is derived from an EMBL/GenBank/DDBJ whole genome shotgun (WGS) entry which is preliminary data.</text>
</comment>
<dbReference type="Proteomes" id="UP000193944">
    <property type="component" value="Unassembled WGS sequence"/>
</dbReference>
<dbReference type="OrthoDB" id="10400653at2759"/>
<reference evidence="3 4" key="1">
    <citation type="submission" date="2016-08" db="EMBL/GenBank/DDBJ databases">
        <title>A Parts List for Fungal Cellulosomes Revealed by Comparative Genomics.</title>
        <authorList>
            <consortium name="DOE Joint Genome Institute"/>
            <person name="Haitjema C.H."/>
            <person name="Gilmore S.P."/>
            <person name="Henske J.K."/>
            <person name="Solomon K.V."/>
            <person name="De Groot R."/>
            <person name="Kuo A."/>
            <person name="Mondo S.J."/>
            <person name="Salamov A.A."/>
            <person name="Labutti K."/>
            <person name="Zhao Z."/>
            <person name="Chiniquy J."/>
            <person name="Barry K."/>
            <person name="Brewer H.M."/>
            <person name="Purvine S.O."/>
            <person name="Wright A.T."/>
            <person name="Boxma B."/>
            <person name="Van Alen T."/>
            <person name="Hackstein J.H."/>
            <person name="Baker S.E."/>
            <person name="Grigoriev I.V."/>
            <person name="O'Malley M.A."/>
        </authorList>
    </citation>
    <scope>NUCLEOTIDE SEQUENCE [LARGE SCALE GENOMIC DNA]</scope>
    <source>
        <strain evidence="3 4">S4</strain>
    </source>
</reference>
<dbReference type="PROSITE" id="PS50132">
    <property type="entry name" value="RGS"/>
    <property type="match status" value="1"/>
</dbReference>
<dbReference type="AlphaFoldDB" id="A0A1Y1XDM8"/>
<evidence type="ECO:0000259" key="2">
    <source>
        <dbReference type="PROSITE" id="PS50132"/>
    </source>
</evidence>
<evidence type="ECO:0000313" key="3">
    <source>
        <dbReference type="EMBL" id="ORX83474.1"/>
    </source>
</evidence>
<organism evidence="3 4">
    <name type="scientific">Anaeromyces robustus</name>
    <dbReference type="NCBI Taxonomy" id="1754192"/>
    <lineage>
        <taxon>Eukaryota</taxon>
        <taxon>Fungi</taxon>
        <taxon>Fungi incertae sedis</taxon>
        <taxon>Chytridiomycota</taxon>
        <taxon>Chytridiomycota incertae sedis</taxon>
        <taxon>Neocallimastigomycetes</taxon>
        <taxon>Neocallimastigales</taxon>
        <taxon>Neocallimastigaceae</taxon>
        <taxon>Anaeromyces</taxon>
    </lineage>
</organism>
<feature type="transmembrane region" description="Helical" evidence="1">
    <location>
        <begin position="362"/>
        <end position="379"/>
    </location>
</feature>
<keyword evidence="1" id="KW-0812">Transmembrane</keyword>
<dbReference type="InterPro" id="IPR036305">
    <property type="entry name" value="RGS_sf"/>
</dbReference>
<dbReference type="STRING" id="1754192.A0A1Y1XDM8"/>
<feature type="transmembrane region" description="Helical" evidence="1">
    <location>
        <begin position="301"/>
        <end position="323"/>
    </location>
</feature>
<evidence type="ECO:0000313" key="4">
    <source>
        <dbReference type="Proteomes" id="UP000193944"/>
    </source>
</evidence>
<keyword evidence="1" id="KW-1133">Transmembrane helix</keyword>
<reference evidence="3 4" key="2">
    <citation type="submission" date="2016-08" db="EMBL/GenBank/DDBJ databases">
        <title>Pervasive Adenine N6-methylation of Active Genes in Fungi.</title>
        <authorList>
            <consortium name="DOE Joint Genome Institute"/>
            <person name="Mondo S.J."/>
            <person name="Dannebaum R.O."/>
            <person name="Kuo R.C."/>
            <person name="Labutti K."/>
            <person name="Haridas S."/>
            <person name="Kuo A."/>
            <person name="Salamov A."/>
            <person name="Ahrendt S.R."/>
            <person name="Lipzen A."/>
            <person name="Sullivan W."/>
            <person name="Andreopoulos W.B."/>
            <person name="Clum A."/>
            <person name="Lindquist E."/>
            <person name="Daum C."/>
            <person name="Ramamoorthy G.K."/>
            <person name="Gryganskyi A."/>
            <person name="Culley D."/>
            <person name="Magnuson J.K."/>
            <person name="James T.Y."/>
            <person name="O'Malley M.A."/>
            <person name="Stajich J.E."/>
            <person name="Spatafora J.W."/>
            <person name="Visel A."/>
            <person name="Grigoriev I.V."/>
        </authorList>
    </citation>
    <scope>NUCLEOTIDE SEQUENCE [LARGE SCALE GENOMIC DNA]</scope>
    <source>
        <strain evidence="3 4">S4</strain>
    </source>
</reference>